<dbReference type="AlphaFoldDB" id="A0A151QPF4"/>
<organism evidence="1 2">
    <name type="scientific">Cajanus cajan</name>
    <name type="common">Pigeon pea</name>
    <name type="synonym">Cajanus indicus</name>
    <dbReference type="NCBI Taxonomy" id="3821"/>
    <lineage>
        <taxon>Eukaryota</taxon>
        <taxon>Viridiplantae</taxon>
        <taxon>Streptophyta</taxon>
        <taxon>Embryophyta</taxon>
        <taxon>Tracheophyta</taxon>
        <taxon>Spermatophyta</taxon>
        <taxon>Magnoliopsida</taxon>
        <taxon>eudicotyledons</taxon>
        <taxon>Gunneridae</taxon>
        <taxon>Pentapetalae</taxon>
        <taxon>rosids</taxon>
        <taxon>fabids</taxon>
        <taxon>Fabales</taxon>
        <taxon>Fabaceae</taxon>
        <taxon>Papilionoideae</taxon>
        <taxon>50 kb inversion clade</taxon>
        <taxon>NPAAA clade</taxon>
        <taxon>indigoferoid/millettioid clade</taxon>
        <taxon>Phaseoleae</taxon>
        <taxon>Cajanus</taxon>
    </lineage>
</organism>
<dbReference type="Proteomes" id="UP000075243">
    <property type="component" value="Unassembled WGS sequence"/>
</dbReference>
<keyword evidence="2" id="KW-1185">Reference proteome</keyword>
<dbReference type="Gramene" id="C.cajan_43630.t">
    <property type="protein sequence ID" value="C.cajan_43630.t"/>
    <property type="gene ID" value="C.cajan_43630"/>
</dbReference>
<gene>
    <name evidence="1" type="ORF">KK1_047251</name>
</gene>
<dbReference type="PANTHER" id="PTHR10775:SF179">
    <property type="entry name" value="TRANSPOSON, EN_SPM-LIKE, TRANSPOSASE-ASSOCIATED DOMAIN PROTEIN"/>
    <property type="match status" value="1"/>
</dbReference>
<proteinExistence type="predicted"/>
<dbReference type="EMBL" id="KQ485430">
    <property type="protein sequence ID" value="KYP32134.1"/>
    <property type="molecule type" value="Genomic_DNA"/>
</dbReference>
<reference evidence="1" key="1">
    <citation type="journal article" date="2012" name="Nat. Biotechnol.">
        <title>Draft genome sequence of pigeonpea (Cajanus cajan), an orphan legume crop of resource-poor farmers.</title>
        <authorList>
            <person name="Varshney R.K."/>
            <person name="Chen W."/>
            <person name="Li Y."/>
            <person name="Bharti A.K."/>
            <person name="Saxena R.K."/>
            <person name="Schlueter J.A."/>
            <person name="Donoghue M.T."/>
            <person name="Azam S."/>
            <person name="Fan G."/>
            <person name="Whaley A.M."/>
            <person name="Farmer A.D."/>
            <person name="Sheridan J."/>
            <person name="Iwata A."/>
            <person name="Tuteja R."/>
            <person name="Penmetsa R.V."/>
            <person name="Wu W."/>
            <person name="Upadhyaya H.D."/>
            <person name="Yang S.P."/>
            <person name="Shah T."/>
            <person name="Saxena K.B."/>
            <person name="Michael T."/>
            <person name="McCombie W.R."/>
            <person name="Yang B."/>
            <person name="Zhang G."/>
            <person name="Yang H."/>
            <person name="Wang J."/>
            <person name="Spillane C."/>
            <person name="Cook D.R."/>
            <person name="May G.D."/>
            <person name="Xu X."/>
            <person name="Jackson S.A."/>
        </authorList>
    </citation>
    <scope>NUCLEOTIDE SEQUENCE [LARGE SCALE GENOMIC DNA]</scope>
</reference>
<dbReference type="PANTHER" id="PTHR10775">
    <property type="entry name" value="OS08G0208400 PROTEIN"/>
    <property type="match status" value="1"/>
</dbReference>
<dbReference type="Pfam" id="PF02992">
    <property type="entry name" value="Transposase_21"/>
    <property type="match status" value="1"/>
</dbReference>
<dbReference type="InterPro" id="IPR004242">
    <property type="entry name" value="Transposase_21"/>
</dbReference>
<evidence type="ECO:0000313" key="2">
    <source>
        <dbReference type="Proteomes" id="UP000075243"/>
    </source>
</evidence>
<name>A0A151QPF4_CAJCA</name>
<evidence type="ECO:0000313" key="1">
    <source>
        <dbReference type="EMBL" id="KYP32134.1"/>
    </source>
</evidence>
<sequence>KEFETLHKCPRCGLSQYKVKDGGGSSDEDVYEKGGPTKVLWYLPIIPRFKRLFANATDAMNLTWHADNRNCDGMLRHPADSPQWKKIDGLFPDFGSEARNLRLGLALDGMNPFGNLSTNHSSWPVLLSIYNLPPWLCMRRKYVILCMMIAGPRQPGNDIDVYLSPLIEDLRILWEEGVDVFDGYHQQSFKLRSMIFCGVYDISDTTILKSKMFSSVAPKFRQHKSLVRKKKAQDIQKLNNVPHLLSRGSYELLVRNFMKSEIKRLKEEAIQSGASEDVVIDLPPPPPRHRLWSMARTKSSGEMTSESAKQVVEKIVSIFFNKKISLPILRFIVEFFIVGYIMNKVYLL</sequence>
<accession>A0A151QPF4</accession>
<protein>
    <submittedName>
        <fullName evidence="1">Uncharacterized protein</fullName>
    </submittedName>
</protein>
<feature type="non-terminal residue" evidence="1">
    <location>
        <position position="1"/>
    </location>
</feature>